<dbReference type="PANTHER" id="PTHR24305">
    <property type="entry name" value="CYTOCHROME P450"/>
    <property type="match status" value="1"/>
</dbReference>
<evidence type="ECO:0000256" key="7">
    <source>
        <dbReference type="PIRSR" id="PIRSR602401-1"/>
    </source>
</evidence>
<feature type="binding site" description="axial binding residue" evidence="7">
    <location>
        <position position="429"/>
    </location>
    <ligand>
        <name>heme</name>
        <dbReference type="ChEBI" id="CHEBI:30413"/>
    </ligand>
    <ligandPart>
        <name>Fe</name>
        <dbReference type="ChEBI" id="CHEBI:18248"/>
    </ligandPart>
</feature>
<dbReference type="GO" id="GO:0020037">
    <property type="term" value="F:heme binding"/>
    <property type="evidence" value="ECO:0007669"/>
    <property type="project" value="InterPro"/>
</dbReference>
<evidence type="ECO:0000313" key="9">
    <source>
        <dbReference type="EMBL" id="KAH0958144.1"/>
    </source>
</evidence>
<comment type="cofactor">
    <cofactor evidence="1 7">
        <name>heme</name>
        <dbReference type="ChEBI" id="CHEBI:30413"/>
    </cofactor>
</comment>
<evidence type="ECO:0000256" key="8">
    <source>
        <dbReference type="RuleBase" id="RU000461"/>
    </source>
</evidence>
<dbReference type="PRINTS" id="PR00385">
    <property type="entry name" value="P450"/>
</dbReference>
<dbReference type="GO" id="GO:0005506">
    <property type="term" value="F:iron ion binding"/>
    <property type="evidence" value="ECO:0007669"/>
    <property type="project" value="InterPro"/>
</dbReference>
<keyword evidence="10" id="KW-1185">Reference proteome</keyword>
<proteinExistence type="inferred from homology"/>
<keyword evidence="5 8" id="KW-0560">Oxidoreductase</keyword>
<organism evidence="9 10">
    <name type="scientific">Hirsutella rhossiliensis</name>
    <dbReference type="NCBI Taxonomy" id="111463"/>
    <lineage>
        <taxon>Eukaryota</taxon>
        <taxon>Fungi</taxon>
        <taxon>Dikarya</taxon>
        <taxon>Ascomycota</taxon>
        <taxon>Pezizomycotina</taxon>
        <taxon>Sordariomycetes</taxon>
        <taxon>Hypocreomycetidae</taxon>
        <taxon>Hypocreales</taxon>
        <taxon>Ophiocordycipitaceae</taxon>
        <taxon>Hirsutella</taxon>
    </lineage>
</organism>
<evidence type="ECO:0000256" key="3">
    <source>
        <dbReference type="ARBA" id="ARBA00022617"/>
    </source>
</evidence>
<evidence type="ECO:0000256" key="5">
    <source>
        <dbReference type="ARBA" id="ARBA00023002"/>
    </source>
</evidence>
<dbReference type="PRINTS" id="PR00463">
    <property type="entry name" value="EP450I"/>
</dbReference>
<dbReference type="GO" id="GO:0004497">
    <property type="term" value="F:monooxygenase activity"/>
    <property type="evidence" value="ECO:0007669"/>
    <property type="project" value="UniProtKB-KW"/>
</dbReference>
<evidence type="ECO:0000256" key="6">
    <source>
        <dbReference type="ARBA" id="ARBA00023004"/>
    </source>
</evidence>
<dbReference type="GO" id="GO:0016705">
    <property type="term" value="F:oxidoreductase activity, acting on paired donors, with incorporation or reduction of molecular oxygen"/>
    <property type="evidence" value="ECO:0007669"/>
    <property type="project" value="InterPro"/>
</dbReference>
<dbReference type="OrthoDB" id="1470350at2759"/>
<dbReference type="Proteomes" id="UP000824596">
    <property type="component" value="Unassembled WGS sequence"/>
</dbReference>
<keyword evidence="8" id="KW-0503">Monooxygenase</keyword>
<dbReference type="InterPro" id="IPR001128">
    <property type="entry name" value="Cyt_P450"/>
</dbReference>
<comment type="caution">
    <text evidence="9">The sequence shown here is derived from an EMBL/GenBank/DDBJ whole genome shotgun (WGS) entry which is preliminary data.</text>
</comment>
<dbReference type="GeneID" id="68359967"/>
<sequence>MAVRVVAVAVAVGLALVFARLAHRVLRAPTGRLPGPWHSRWTRVVLDFHFLAGTKSHYVHALHAQHGPLVRIGPNEVDVTDLEAVKVIYGIKNPFLKSPFYRRLATPGQESLFTTVNADFHRRHRRLLAGPMSESSLKSTIPTIDAHVKRAIQRMAQEMLSRGSADVFKWWHFMTTDAIGQLTFGDSFRMLELGHKNDYSFDLEQVARVGAIRATFPSMVDVSRLIPLPMFKQALKHDLNMRHYAVDSLQRYRRLVEANPGQVQQTLFTNLFKAEREDKIAFCEVRDEAQSYITAGTDTTAVSLTYLTWSVCRNPDIRAQLVAALQTLPPDFTEVQLRNLPFLNHVIDETMRLYSAAPSTLPRLVPPGGVRLAGHWFDEGTVVSAQAFSMHRDPLIFPQPDEFIPSRWISPTEAMRNAYMPFGRGPRVCLGLHLAQIELRLATARFFLAFPEARVSSLEGMSDSDMKPKIYVLLVPSGGRCLIQAA</sequence>
<keyword evidence="6 7" id="KW-0408">Iron</keyword>
<dbReference type="PANTHER" id="PTHR24305:SF96">
    <property type="entry name" value="CYTOCHROME P450 MONOOXYGENASE STCB-RELATED"/>
    <property type="match status" value="1"/>
</dbReference>
<dbReference type="InterPro" id="IPR050121">
    <property type="entry name" value="Cytochrome_P450_monoxygenase"/>
</dbReference>
<evidence type="ECO:0000256" key="2">
    <source>
        <dbReference type="ARBA" id="ARBA00010617"/>
    </source>
</evidence>
<evidence type="ECO:0000256" key="1">
    <source>
        <dbReference type="ARBA" id="ARBA00001971"/>
    </source>
</evidence>
<dbReference type="PROSITE" id="PS00086">
    <property type="entry name" value="CYTOCHROME_P450"/>
    <property type="match status" value="1"/>
</dbReference>
<dbReference type="Pfam" id="PF00067">
    <property type="entry name" value="p450"/>
    <property type="match status" value="1"/>
</dbReference>
<comment type="similarity">
    <text evidence="2 8">Belongs to the cytochrome P450 family.</text>
</comment>
<accession>A0A9P8SDN5</accession>
<dbReference type="InterPro" id="IPR036396">
    <property type="entry name" value="Cyt_P450_sf"/>
</dbReference>
<gene>
    <name evidence="9" type="ORF">HRG_10839</name>
</gene>
<dbReference type="AlphaFoldDB" id="A0A9P8SDN5"/>
<dbReference type="InterPro" id="IPR002401">
    <property type="entry name" value="Cyt_P450_E_grp-I"/>
</dbReference>
<keyword evidence="3 7" id="KW-0349">Heme</keyword>
<reference evidence="9" key="1">
    <citation type="submission" date="2021-09" db="EMBL/GenBank/DDBJ databases">
        <title>A high-quality genome of the endoparasitic fungus Hirsutella rhossiliensis with a comparison of Hirsutella genomes reveals transposable elements contributing to genome size variation.</title>
        <authorList>
            <person name="Lin R."/>
            <person name="Jiao Y."/>
            <person name="Sun X."/>
            <person name="Ling J."/>
            <person name="Xie B."/>
            <person name="Cheng X."/>
        </authorList>
    </citation>
    <scope>NUCLEOTIDE SEQUENCE</scope>
    <source>
        <strain evidence="9">HR02</strain>
    </source>
</reference>
<dbReference type="RefSeq" id="XP_044715658.1">
    <property type="nucleotide sequence ID" value="XM_044869309.1"/>
</dbReference>
<dbReference type="EMBL" id="JAIZPD010000017">
    <property type="protein sequence ID" value="KAH0958144.1"/>
    <property type="molecule type" value="Genomic_DNA"/>
</dbReference>
<evidence type="ECO:0000313" key="10">
    <source>
        <dbReference type="Proteomes" id="UP000824596"/>
    </source>
</evidence>
<dbReference type="InterPro" id="IPR017972">
    <property type="entry name" value="Cyt_P450_CS"/>
</dbReference>
<protein>
    <submittedName>
        <fullName evidence="9">Cytochrome p450 domain-containing protein</fullName>
    </submittedName>
</protein>
<dbReference type="SUPFAM" id="SSF48264">
    <property type="entry name" value="Cytochrome P450"/>
    <property type="match status" value="1"/>
</dbReference>
<keyword evidence="4 7" id="KW-0479">Metal-binding</keyword>
<evidence type="ECO:0000256" key="4">
    <source>
        <dbReference type="ARBA" id="ARBA00022723"/>
    </source>
</evidence>
<name>A0A9P8SDN5_9HYPO</name>
<dbReference type="Gene3D" id="1.10.630.10">
    <property type="entry name" value="Cytochrome P450"/>
    <property type="match status" value="1"/>
</dbReference>
<dbReference type="CDD" id="cd11059">
    <property type="entry name" value="CYP_fungal"/>
    <property type="match status" value="1"/>
</dbReference>